<gene>
    <name evidence="1" type="ORF">EZS28_033673</name>
</gene>
<name>A0A5J4ULA5_9EUKA</name>
<dbReference type="EMBL" id="SNRW01015046">
    <property type="protein sequence ID" value="KAA6370800.1"/>
    <property type="molecule type" value="Genomic_DNA"/>
</dbReference>
<dbReference type="OrthoDB" id="8188307at2759"/>
<proteinExistence type="predicted"/>
<sequence length="74" mass="8371">MFIHSESERDVAQQQLWLGVIQHLIMDHNPKLSQETACGRTTLSTQTDLHSFMIIAGAIVTTCSNVRIWTSICR</sequence>
<dbReference type="Proteomes" id="UP000324800">
    <property type="component" value="Unassembled WGS sequence"/>
</dbReference>
<reference evidence="1 2" key="1">
    <citation type="submission" date="2019-03" db="EMBL/GenBank/DDBJ databases">
        <title>Single cell metagenomics reveals metabolic interactions within the superorganism composed of flagellate Streblomastix strix and complex community of Bacteroidetes bacteria on its surface.</title>
        <authorList>
            <person name="Treitli S.C."/>
            <person name="Kolisko M."/>
            <person name="Husnik F."/>
            <person name="Keeling P."/>
            <person name="Hampl V."/>
        </authorList>
    </citation>
    <scope>NUCLEOTIDE SEQUENCE [LARGE SCALE GENOMIC DNA]</scope>
    <source>
        <strain evidence="1">ST1C</strain>
    </source>
</reference>
<protein>
    <submittedName>
        <fullName evidence="1">Uncharacterized protein</fullName>
    </submittedName>
</protein>
<dbReference type="AlphaFoldDB" id="A0A5J4ULA5"/>
<accession>A0A5J4ULA5</accession>
<evidence type="ECO:0000313" key="2">
    <source>
        <dbReference type="Proteomes" id="UP000324800"/>
    </source>
</evidence>
<evidence type="ECO:0000313" key="1">
    <source>
        <dbReference type="EMBL" id="KAA6370800.1"/>
    </source>
</evidence>
<organism evidence="1 2">
    <name type="scientific">Streblomastix strix</name>
    <dbReference type="NCBI Taxonomy" id="222440"/>
    <lineage>
        <taxon>Eukaryota</taxon>
        <taxon>Metamonada</taxon>
        <taxon>Preaxostyla</taxon>
        <taxon>Oxymonadida</taxon>
        <taxon>Streblomastigidae</taxon>
        <taxon>Streblomastix</taxon>
    </lineage>
</organism>
<comment type="caution">
    <text evidence="1">The sequence shown here is derived from an EMBL/GenBank/DDBJ whole genome shotgun (WGS) entry which is preliminary data.</text>
</comment>